<protein>
    <recommendedName>
        <fullName evidence="6">AttH domain-containing protein</fullName>
    </recommendedName>
</protein>
<evidence type="ECO:0008006" key="6">
    <source>
        <dbReference type="Google" id="ProtNLM"/>
    </source>
</evidence>
<evidence type="ECO:0000259" key="2">
    <source>
        <dbReference type="Pfam" id="PF24137"/>
    </source>
</evidence>
<dbReference type="EMBL" id="KN840472">
    <property type="protein sequence ID" value="KIP08966.1"/>
    <property type="molecule type" value="Genomic_DNA"/>
</dbReference>
<accession>A0A0C3S1H4</accession>
<keyword evidence="1" id="KW-0732">Signal</keyword>
<evidence type="ECO:0000313" key="5">
    <source>
        <dbReference type="Proteomes" id="UP000053257"/>
    </source>
</evidence>
<feature type="chain" id="PRO_5002169202" description="AttH domain-containing protein" evidence="1">
    <location>
        <begin position="17"/>
        <end position="367"/>
    </location>
</feature>
<reference evidence="4 5" key="1">
    <citation type="journal article" date="2014" name="PLoS Genet.">
        <title>Analysis of the Phlebiopsis gigantea genome, transcriptome and secretome provides insight into its pioneer colonization strategies of wood.</title>
        <authorList>
            <person name="Hori C."/>
            <person name="Ishida T."/>
            <person name="Igarashi K."/>
            <person name="Samejima M."/>
            <person name="Suzuki H."/>
            <person name="Master E."/>
            <person name="Ferreira P."/>
            <person name="Ruiz-Duenas F.J."/>
            <person name="Held B."/>
            <person name="Canessa P."/>
            <person name="Larrondo L.F."/>
            <person name="Schmoll M."/>
            <person name="Druzhinina I.S."/>
            <person name="Kubicek C.P."/>
            <person name="Gaskell J.A."/>
            <person name="Kersten P."/>
            <person name="St John F."/>
            <person name="Glasner J."/>
            <person name="Sabat G."/>
            <person name="Splinter BonDurant S."/>
            <person name="Syed K."/>
            <person name="Yadav J."/>
            <person name="Mgbeahuruike A.C."/>
            <person name="Kovalchuk A."/>
            <person name="Asiegbu F.O."/>
            <person name="Lackner G."/>
            <person name="Hoffmeister D."/>
            <person name="Rencoret J."/>
            <person name="Gutierrez A."/>
            <person name="Sun H."/>
            <person name="Lindquist E."/>
            <person name="Barry K."/>
            <person name="Riley R."/>
            <person name="Grigoriev I.V."/>
            <person name="Henrissat B."/>
            <person name="Kues U."/>
            <person name="Berka R.M."/>
            <person name="Martinez A.T."/>
            <person name="Covert S.F."/>
            <person name="Blanchette R.A."/>
            <person name="Cullen D."/>
        </authorList>
    </citation>
    <scope>NUCLEOTIDE SEQUENCE [LARGE SCALE GENOMIC DNA]</scope>
    <source>
        <strain evidence="4 5">11061_1 CR5-6</strain>
    </source>
</reference>
<evidence type="ECO:0000259" key="3">
    <source>
        <dbReference type="Pfam" id="PF25581"/>
    </source>
</evidence>
<dbReference type="InterPro" id="IPR057722">
    <property type="entry name" value="AsqO/PenF-like_C"/>
</dbReference>
<evidence type="ECO:0000313" key="4">
    <source>
        <dbReference type="EMBL" id="KIP08966.1"/>
    </source>
</evidence>
<feature type="domain" description="AsqO/PenF-like C-terminal" evidence="3">
    <location>
        <begin position="237"/>
        <end position="363"/>
    </location>
</feature>
<dbReference type="Pfam" id="PF25581">
    <property type="entry name" value="AsqO_C"/>
    <property type="match status" value="1"/>
</dbReference>
<organism evidence="4 5">
    <name type="scientific">Phlebiopsis gigantea (strain 11061_1 CR5-6)</name>
    <name type="common">White-rot fungus</name>
    <name type="synonym">Peniophora gigantea</name>
    <dbReference type="NCBI Taxonomy" id="745531"/>
    <lineage>
        <taxon>Eukaryota</taxon>
        <taxon>Fungi</taxon>
        <taxon>Dikarya</taxon>
        <taxon>Basidiomycota</taxon>
        <taxon>Agaricomycotina</taxon>
        <taxon>Agaricomycetes</taxon>
        <taxon>Polyporales</taxon>
        <taxon>Phanerochaetaceae</taxon>
        <taxon>Phlebiopsis</taxon>
    </lineage>
</organism>
<dbReference type="Proteomes" id="UP000053257">
    <property type="component" value="Unassembled WGS sequence"/>
</dbReference>
<feature type="signal peptide" evidence="1">
    <location>
        <begin position="1"/>
        <end position="16"/>
    </location>
</feature>
<proteinExistence type="predicted"/>
<feature type="domain" description="Diels-Alderase N-terminal" evidence="2">
    <location>
        <begin position="50"/>
        <end position="229"/>
    </location>
</feature>
<dbReference type="AlphaFoldDB" id="A0A0C3S1H4"/>
<keyword evidence="5" id="KW-1185">Reference proteome</keyword>
<name>A0A0C3S1H4_PHLG1</name>
<evidence type="ECO:0000256" key="1">
    <source>
        <dbReference type="SAM" id="SignalP"/>
    </source>
</evidence>
<dbReference type="STRING" id="745531.A0A0C3S1H4"/>
<dbReference type="Pfam" id="PF24137">
    <property type="entry name" value="DA_N"/>
    <property type="match status" value="1"/>
</dbReference>
<gene>
    <name evidence="4" type="ORF">PHLGIDRAFT_29311</name>
</gene>
<dbReference type="InterPro" id="IPR056402">
    <property type="entry name" value="DA_N"/>
</dbReference>
<dbReference type="OrthoDB" id="5344254at2759"/>
<dbReference type="HOGENOM" id="CLU_051719_1_0_1"/>
<sequence length="367" mass="38061">MLTRLTPLFFAGLASAAAVAHRSVDVVSGQTSTGASTVQFTAASSGFDGPKVTNLNSTTFDLWYFDVLAYDLSASVTLSFYTADPGALFPQAADVGSADYAEVFVTTPDGDLWVAVVPADSLTIVTSGDGSSGALAGGNATWAGSSDMSQYTVTINAPDQGITGSLTITTVAPAHFPCAAASSMAGQSYELAPGLGWANAIPDANGSVDFMLDGTPLSFQGSGYHDKNWGSKPWDTLLNSWYWGHARLGTYSLVWFDFIDPDGVEGSSIYLSENNVIVASSCAGNLAVRPVDGDATFPPTTQTGLPNEFSITADIPGQGTLELQTSQSGILVEVPGLSTRWAGQISGTLGSQSLTGIALYEQFTFVS</sequence>
<dbReference type="SUPFAM" id="SSF159245">
    <property type="entry name" value="AttH-like"/>
    <property type="match status" value="1"/>
</dbReference>